<dbReference type="PANTHER" id="PTHR43064:SF1">
    <property type="entry name" value="SLL1489 PROTEIN"/>
    <property type="match status" value="1"/>
</dbReference>
<dbReference type="NCBIfam" id="NF033503">
    <property type="entry name" value="LarB"/>
    <property type="match status" value="1"/>
</dbReference>
<name>A0ABU6IJI0_9ACTN</name>
<dbReference type="InterPro" id="IPR039476">
    <property type="entry name" value="P2CMN_synthase_LarB"/>
</dbReference>
<organism evidence="2 3">
    <name type="scientific">Adlercreutzia wanghongyangiae</name>
    <dbReference type="NCBI Taxonomy" id="3111451"/>
    <lineage>
        <taxon>Bacteria</taxon>
        <taxon>Bacillati</taxon>
        <taxon>Actinomycetota</taxon>
        <taxon>Coriobacteriia</taxon>
        <taxon>Eggerthellales</taxon>
        <taxon>Eggerthellaceae</taxon>
        <taxon>Adlercreutzia</taxon>
    </lineage>
</organism>
<keyword evidence="3" id="KW-1185">Reference proteome</keyword>
<dbReference type="PANTHER" id="PTHR43064">
    <property type="entry name" value="PHOSPHORIBOSYLAMINOIMIDAZOLE CARBOXYLASE-RELATED"/>
    <property type="match status" value="1"/>
</dbReference>
<comment type="caution">
    <text evidence="2">The sequence shown here is derived from an EMBL/GenBank/DDBJ whole genome shotgun (WGS) entry which is preliminary data.</text>
</comment>
<evidence type="ECO:0000313" key="2">
    <source>
        <dbReference type="EMBL" id="MEC4176622.1"/>
    </source>
</evidence>
<proteinExistence type="predicted"/>
<reference evidence="2 3" key="1">
    <citation type="submission" date="2024-01" db="EMBL/GenBank/DDBJ databases">
        <title>novel species in genus Adlercreutzia.</title>
        <authorList>
            <person name="Liu X."/>
        </authorList>
    </citation>
    <scope>NUCLEOTIDE SEQUENCE [LARGE SCALE GENOMIC DNA]</scope>
    <source>
        <strain evidence="2 3">R7</strain>
    </source>
</reference>
<dbReference type="Gene3D" id="3.40.50.1970">
    <property type="match status" value="1"/>
</dbReference>
<sequence length="254" mass="25797">MKAADNDSALGYARPDFDRAARQGAGEVIYGEGKTAEQIAGIAAALIEGGQPRVLATRVDAEKAAAVRARWAEAQRERRDASGAGTSLAAAVRARAVPLAFHETARLLVFGEMPVPDGDGTVAVVAAGTSDLPVAEEAALTAEFLGNEVVRRYDVGVAGIHRLLDCADELARARVVVAVAGMEGALASVVGGLVSCPVIAVPTSVGYGASFGGVTALLAMLNSCASGVSVVNIDNGFGAAFQASAINHLNSRRA</sequence>
<dbReference type="InterPro" id="IPR000031">
    <property type="entry name" value="PurE_dom"/>
</dbReference>
<dbReference type="SUPFAM" id="SSF52255">
    <property type="entry name" value="N5-CAIR mutase (phosphoribosylaminoimidazole carboxylase, PurE)"/>
    <property type="match status" value="1"/>
</dbReference>
<dbReference type="RefSeq" id="WP_338211050.1">
    <property type="nucleotide sequence ID" value="NZ_JAYMFF010000018.1"/>
</dbReference>
<evidence type="ECO:0000259" key="1">
    <source>
        <dbReference type="SMART" id="SM01001"/>
    </source>
</evidence>
<dbReference type="EMBL" id="JAYMFF010000018">
    <property type="protein sequence ID" value="MEC4176622.1"/>
    <property type="molecule type" value="Genomic_DNA"/>
</dbReference>
<evidence type="ECO:0000313" key="3">
    <source>
        <dbReference type="Proteomes" id="UP001349994"/>
    </source>
</evidence>
<dbReference type="Proteomes" id="UP001349994">
    <property type="component" value="Unassembled WGS sequence"/>
</dbReference>
<gene>
    <name evidence="2" type="primary">larB</name>
    <name evidence="2" type="ORF">VIN30_09215</name>
</gene>
<feature type="domain" description="PurE" evidence="1">
    <location>
        <begin position="120"/>
        <end position="252"/>
    </location>
</feature>
<dbReference type="Pfam" id="PF00731">
    <property type="entry name" value="AIRC"/>
    <property type="match status" value="1"/>
</dbReference>
<protein>
    <submittedName>
        <fullName evidence="2">Nickel pincer cofactor biosynthesis protein LarB</fullName>
    </submittedName>
</protein>
<dbReference type="SMART" id="SM01001">
    <property type="entry name" value="AIRC"/>
    <property type="match status" value="1"/>
</dbReference>
<accession>A0ABU6IJI0</accession>